<dbReference type="KEGG" id="plue:EWM63_02890"/>
<protein>
    <submittedName>
        <fullName evidence="1">Uncharacterized protein</fullName>
    </submittedName>
</protein>
<name>A0A4P6KSG9_9BURK</name>
<dbReference type="AlphaFoldDB" id="A0A4P6KSG9"/>
<organism evidence="1 2">
    <name type="scientific">Pseudoduganella lutea</name>
    <dbReference type="NCBI Taxonomy" id="321985"/>
    <lineage>
        <taxon>Bacteria</taxon>
        <taxon>Pseudomonadati</taxon>
        <taxon>Pseudomonadota</taxon>
        <taxon>Betaproteobacteria</taxon>
        <taxon>Burkholderiales</taxon>
        <taxon>Oxalobacteraceae</taxon>
        <taxon>Telluria group</taxon>
        <taxon>Pseudoduganella</taxon>
    </lineage>
</organism>
<keyword evidence="2" id="KW-1185">Reference proteome</keyword>
<sequence>MLHAFTRNKSKAYTRYLGIRDPSEPRVSSEDEITSIIFGPLEFLSASDNWTLWKQVLASAESNSLCGPLPSDYFQGYSPVACTFEFWPRKNGIEPDLVIRFLDAQGEPRSLLVELKWDAGVSGADQLEKQWSRYQSGQHGHSLHVFIGKRVKELLPDSQAWVQNEPDGVTVNRLRAVRWHEFKHEISKLAARPDTSAPLKRWSVLIGEFLGHVGIRPFVGFHAAIQLANAIADSDNAALKFWLGTKE</sequence>
<evidence type="ECO:0000313" key="2">
    <source>
        <dbReference type="Proteomes" id="UP000290637"/>
    </source>
</evidence>
<gene>
    <name evidence="1" type="ORF">EWM63_02890</name>
</gene>
<proteinExistence type="predicted"/>
<dbReference type="Proteomes" id="UP000290637">
    <property type="component" value="Chromosome"/>
</dbReference>
<evidence type="ECO:0000313" key="1">
    <source>
        <dbReference type="EMBL" id="QBE62059.1"/>
    </source>
</evidence>
<accession>A0A4P6KSG9</accession>
<dbReference type="EMBL" id="CP035913">
    <property type="protein sequence ID" value="QBE62059.1"/>
    <property type="molecule type" value="Genomic_DNA"/>
</dbReference>
<reference evidence="1 2" key="1">
    <citation type="submission" date="2019-02" db="EMBL/GenBank/DDBJ databases">
        <title>Draft Genome Sequences of Six Type Strains of the Genus Massilia.</title>
        <authorList>
            <person name="Miess H."/>
            <person name="Frediansyhah A."/>
            <person name="Gross H."/>
        </authorList>
    </citation>
    <scope>NUCLEOTIDE SEQUENCE [LARGE SCALE GENOMIC DNA]</scope>
    <source>
        <strain evidence="1 2">DSM 17473</strain>
    </source>
</reference>
<dbReference type="OrthoDB" id="6894511at2"/>
<dbReference type="RefSeq" id="WP_130185196.1">
    <property type="nucleotide sequence ID" value="NZ_CP035913.1"/>
</dbReference>